<dbReference type="Proteomes" id="UP000006514">
    <property type="component" value="Unassembled WGS sequence"/>
</dbReference>
<dbReference type="SUPFAM" id="SSF50630">
    <property type="entry name" value="Acid proteases"/>
    <property type="match status" value="1"/>
</dbReference>
<protein>
    <recommendedName>
        <fullName evidence="3">Peptidase A1 domain-containing protein</fullName>
    </recommendedName>
</protein>
<proteinExistence type="predicted"/>
<reference evidence="2" key="1">
    <citation type="journal article" date="2012" name="Science">
        <title>The Paleozoic origin of enzymatic lignin decomposition reconstructed from 31 fungal genomes.</title>
        <authorList>
            <person name="Floudas D."/>
            <person name="Binder M."/>
            <person name="Riley R."/>
            <person name="Barry K."/>
            <person name="Blanchette R.A."/>
            <person name="Henrissat B."/>
            <person name="Martinez A.T."/>
            <person name="Otillar R."/>
            <person name="Spatafora J.W."/>
            <person name="Yadav J.S."/>
            <person name="Aerts A."/>
            <person name="Benoit I."/>
            <person name="Boyd A."/>
            <person name="Carlson A."/>
            <person name="Copeland A."/>
            <person name="Coutinho P.M."/>
            <person name="de Vries R.P."/>
            <person name="Ferreira P."/>
            <person name="Findley K."/>
            <person name="Foster B."/>
            <person name="Gaskell J."/>
            <person name="Glotzer D."/>
            <person name="Gorecki P."/>
            <person name="Heitman J."/>
            <person name="Hesse C."/>
            <person name="Hori C."/>
            <person name="Igarashi K."/>
            <person name="Jurgens J.A."/>
            <person name="Kallen N."/>
            <person name="Kersten P."/>
            <person name="Kohler A."/>
            <person name="Kuees U."/>
            <person name="Kumar T.K.A."/>
            <person name="Kuo A."/>
            <person name="LaButti K."/>
            <person name="Larrondo L.F."/>
            <person name="Lindquist E."/>
            <person name="Ling A."/>
            <person name="Lombard V."/>
            <person name="Lucas S."/>
            <person name="Lundell T."/>
            <person name="Martin R."/>
            <person name="McLaughlin D.J."/>
            <person name="Morgenstern I."/>
            <person name="Morin E."/>
            <person name="Murat C."/>
            <person name="Nagy L.G."/>
            <person name="Nolan M."/>
            <person name="Ohm R.A."/>
            <person name="Patyshakuliyeva A."/>
            <person name="Rokas A."/>
            <person name="Ruiz-Duenas F.J."/>
            <person name="Sabat G."/>
            <person name="Salamov A."/>
            <person name="Samejima M."/>
            <person name="Schmutz J."/>
            <person name="Slot J.C."/>
            <person name="St John F."/>
            <person name="Stenlid J."/>
            <person name="Sun H."/>
            <person name="Sun S."/>
            <person name="Syed K."/>
            <person name="Tsang A."/>
            <person name="Wiebenga A."/>
            <person name="Young D."/>
            <person name="Pisabarro A."/>
            <person name="Eastwood D.C."/>
            <person name="Martin F."/>
            <person name="Cullen D."/>
            <person name="Grigoriev I.V."/>
            <person name="Hibbett D.S."/>
        </authorList>
    </citation>
    <scope>NUCLEOTIDE SEQUENCE [LARGE SCALE GENOMIC DNA]</scope>
    <source>
        <strain evidence="2">TFB10046</strain>
    </source>
</reference>
<dbReference type="InterPro" id="IPR021109">
    <property type="entry name" value="Peptidase_aspartic_dom_sf"/>
</dbReference>
<sequence length="471" mass="52581">MAPYVLCPLTFHRGHNLVRNARIHDALRLGITLDEITNATPPGFYVYKNSLVEVYFSQPAPVRPAPTLPQSSVGNARPSAISESLHGFSAFPNPNSSAPLFMQTVRTAVISWGRLNQGELESAAPYMYTLNFTFGVGNAQDPKWICIARTNRPLRYRLLLDVGGRTTTWVYSGADGVYSISEQGRARLTASQLKVYRELKARIPHTLRRGNVITTRYGSGDSILDLQPIHVQVTGICDMNDIATTVIRNFTIGAAVGFNFPTVKYPFDGILGLGRSFGDGFVSFGDWPSQLHPGPRTWVDIPVCATTPDHNGLWGLWLHQIDFMQPMQEPVIFRTEQWVMLDTGYAETYLRNDMHSKIIEHFINFWTHHGQNAPNALEQSRVRLVFRCGSPPSSHPPVYHYRSVTGCAKPFFFHPRYMPDEHGPLVPAITGIPPGQLAYLPGVLGINFFRTFVAGFYDRAAQPIVMLAPQP</sequence>
<evidence type="ECO:0000313" key="2">
    <source>
        <dbReference type="Proteomes" id="UP000006514"/>
    </source>
</evidence>
<evidence type="ECO:0008006" key="3">
    <source>
        <dbReference type="Google" id="ProtNLM"/>
    </source>
</evidence>
<dbReference type="EMBL" id="JH687922">
    <property type="protein sequence ID" value="EJD34767.1"/>
    <property type="molecule type" value="Genomic_DNA"/>
</dbReference>
<dbReference type="InParanoid" id="J0WQF0"/>
<name>J0WQF0_AURST</name>
<dbReference type="KEGG" id="adl:AURDEDRAFT_176192"/>
<accession>J0WQF0</accession>
<organism evidence="1 2">
    <name type="scientific">Auricularia subglabra (strain TFB-10046 / SS5)</name>
    <name type="common">White-rot fungus</name>
    <name type="synonym">Auricularia delicata (strain TFB10046)</name>
    <dbReference type="NCBI Taxonomy" id="717982"/>
    <lineage>
        <taxon>Eukaryota</taxon>
        <taxon>Fungi</taxon>
        <taxon>Dikarya</taxon>
        <taxon>Basidiomycota</taxon>
        <taxon>Agaricomycotina</taxon>
        <taxon>Agaricomycetes</taxon>
        <taxon>Auriculariales</taxon>
        <taxon>Auriculariaceae</taxon>
        <taxon>Auricularia</taxon>
    </lineage>
</organism>
<keyword evidence="2" id="KW-1185">Reference proteome</keyword>
<gene>
    <name evidence="1" type="ORF">AURDEDRAFT_176192</name>
</gene>
<evidence type="ECO:0000313" key="1">
    <source>
        <dbReference type="EMBL" id="EJD34767.1"/>
    </source>
</evidence>
<dbReference type="AlphaFoldDB" id="J0WQF0"/>